<sequence length="847" mass="96361">MSSDLGNVSLVDASQIQSSNAGDCTSVNEINESFQRSTLNDSPKADTTITSSSNLSNSDDLTSKYVEVSSEELISMIRGSLNESIRVAQGFNSVVVNYFFSRDDNAYKRLVTSTYFKDILLKISAPLKVLQSRMEDGENTPVGSLTAEETKSAKEYIKVFDQVSAHVGFLECMRESLCFEIKDDFESLIKYSDWICSLSFAYTNVMSTSQSELLHKELQTYLRDVYDSFLNEETIDFEKTITSKFRTLINWNITTSDKMTSFPKMEFVFNFSQSEIEGILIAAFNSGTLGVLMEEFLETFSYFVDQCMKYSFIDSYSFTECLPPVVSLPEDGNSTKGTKVRRKFVMRFADGFPVEYQTKLKNFISKTREEEIPVIKLNCLIDFLERFNNDLYEIFELAFCEVADQGKFTLLDYMGEHGLSSKIIERIRVSVDDYINLAFDNADEVAKLIERIDSVMVPYVKLGLIRDSNFISSMDSDIKDRLTNKICGEIMSWVKKSCTNDFLTVTIVGVPESAILHSASSYKDDTLWKVDRSNIKTIVNEGKDELLPLKSRLVQCQITVSGKKLTDYMIKLLDMHNESDVYNTITVEKTFNAFLETYVNIIENDYRDRLTKEFGLAVSFFNSCYYLTKRIGVYLSYSFSKDTFYNFAMIHSKLRDLACSSLGFHLTRFKGDLSNKLGRGKIFTENYLEYSLTENTSLLNFYKEFHGIVASLNTSVTSGTFKIILGEIMNEILKDMIETLTKLKPLADSLYYENIVRNLNDFMLRIDEILSEHRDSTRLSDLCPDAVTGLSQISVVISGAQCNADITQVSNKNLIFNNSTIKKELGLLVTSIYPSGDHKARILEHLR</sequence>
<keyword evidence="2" id="KW-1185">Reference proteome</keyword>
<organism evidence="2 3">
    <name type="scientific">Strongyloides venezuelensis</name>
    <name type="common">Threadworm</name>
    <dbReference type="NCBI Taxonomy" id="75913"/>
    <lineage>
        <taxon>Eukaryota</taxon>
        <taxon>Metazoa</taxon>
        <taxon>Ecdysozoa</taxon>
        <taxon>Nematoda</taxon>
        <taxon>Chromadorea</taxon>
        <taxon>Rhabditida</taxon>
        <taxon>Tylenchina</taxon>
        <taxon>Panagrolaimomorpha</taxon>
        <taxon>Strongyloidoidea</taxon>
        <taxon>Strongyloididae</taxon>
        <taxon>Strongyloides</taxon>
    </lineage>
</organism>
<dbReference type="WBParaSite" id="SVE_0415300.1">
    <property type="protein sequence ID" value="SVE_0415300.1"/>
    <property type="gene ID" value="SVE_0415300"/>
</dbReference>
<evidence type="ECO:0000313" key="2">
    <source>
        <dbReference type="Proteomes" id="UP000035680"/>
    </source>
</evidence>
<feature type="compositionally biased region" description="Polar residues" evidence="1">
    <location>
        <begin position="35"/>
        <end position="49"/>
    </location>
</feature>
<accession>A0A0K0F5R1</accession>
<evidence type="ECO:0000256" key="1">
    <source>
        <dbReference type="SAM" id="MobiDB-lite"/>
    </source>
</evidence>
<dbReference type="Proteomes" id="UP000035680">
    <property type="component" value="Unassembled WGS sequence"/>
</dbReference>
<feature type="compositionally biased region" description="Low complexity" evidence="1">
    <location>
        <begin position="50"/>
        <end position="59"/>
    </location>
</feature>
<proteinExistence type="predicted"/>
<name>A0A0K0F5R1_STRVS</name>
<reference evidence="2" key="1">
    <citation type="submission" date="2014-07" db="EMBL/GenBank/DDBJ databases">
        <authorList>
            <person name="Martin A.A"/>
            <person name="De Silva N."/>
        </authorList>
    </citation>
    <scope>NUCLEOTIDE SEQUENCE</scope>
</reference>
<evidence type="ECO:0000313" key="3">
    <source>
        <dbReference type="WBParaSite" id="SVE_0415300.1"/>
    </source>
</evidence>
<dbReference type="AlphaFoldDB" id="A0A0K0F5R1"/>
<feature type="region of interest" description="Disordered" evidence="1">
    <location>
        <begin position="35"/>
        <end position="59"/>
    </location>
</feature>
<protein>
    <submittedName>
        <fullName evidence="3">CULLIN_2 domain-containing protein</fullName>
    </submittedName>
</protein>
<reference evidence="3" key="2">
    <citation type="submission" date="2015-08" db="UniProtKB">
        <authorList>
            <consortium name="WormBaseParasite"/>
        </authorList>
    </citation>
    <scope>IDENTIFICATION</scope>
</reference>